<evidence type="ECO:0000313" key="6">
    <source>
        <dbReference type="Proteomes" id="UP000242469"/>
    </source>
</evidence>
<dbReference type="PANTHER" id="PTHR43684:SF1">
    <property type="entry name" value="ENOYL-COA DELTA ISOMERASE 2"/>
    <property type="match status" value="1"/>
</dbReference>
<dbReference type="SUPFAM" id="SSF52096">
    <property type="entry name" value="ClpP/crotonase"/>
    <property type="match status" value="1"/>
</dbReference>
<dbReference type="STRING" id="1122198.SAMN02745729_12721"/>
<keyword evidence="4" id="KW-0472">Membrane</keyword>
<evidence type="ECO:0000256" key="1">
    <source>
        <dbReference type="ARBA" id="ARBA00004275"/>
    </source>
</evidence>
<dbReference type="GO" id="GO:0004165">
    <property type="term" value="F:delta(3)-delta(2)-enoyl-CoA isomerase activity"/>
    <property type="evidence" value="ECO:0007669"/>
    <property type="project" value="UniProtKB-ARBA"/>
</dbReference>
<reference evidence="6" key="1">
    <citation type="submission" date="2016-10" db="EMBL/GenBank/DDBJ databases">
        <authorList>
            <person name="Varghese N."/>
            <person name="Submissions S."/>
        </authorList>
    </citation>
    <scope>NUCLEOTIDE SEQUENCE [LARGE SCALE GENOMIC DNA]</scope>
    <source>
        <strain evidence="6">DSM 11526</strain>
    </source>
</reference>
<feature type="transmembrane region" description="Helical" evidence="4">
    <location>
        <begin position="105"/>
        <end position="128"/>
    </location>
</feature>
<evidence type="ECO:0000256" key="3">
    <source>
        <dbReference type="ARBA" id="ARBA00023235"/>
    </source>
</evidence>
<keyword evidence="6" id="KW-1185">Reference proteome</keyword>
<organism evidence="5 6">
    <name type="scientific">Marinobacterium iners DSM 11526</name>
    <dbReference type="NCBI Taxonomy" id="1122198"/>
    <lineage>
        <taxon>Bacteria</taxon>
        <taxon>Pseudomonadati</taxon>
        <taxon>Pseudomonadota</taxon>
        <taxon>Gammaproteobacteria</taxon>
        <taxon>Oceanospirillales</taxon>
        <taxon>Oceanospirillaceae</taxon>
        <taxon>Marinobacterium</taxon>
    </lineage>
</organism>
<dbReference type="OrthoDB" id="9797151at2"/>
<dbReference type="InterPro" id="IPR051053">
    <property type="entry name" value="ECH/Chromodomain_protein"/>
</dbReference>
<dbReference type="AlphaFoldDB" id="A0A1H4H4A7"/>
<keyword evidence="4" id="KW-1133">Transmembrane helix</keyword>
<evidence type="ECO:0000256" key="4">
    <source>
        <dbReference type="SAM" id="Phobius"/>
    </source>
</evidence>
<accession>A0A1H4H4A7</accession>
<protein>
    <submittedName>
        <fullName evidence="5">Enoyl-CoA hydratase/carnithine racemase</fullName>
    </submittedName>
</protein>
<dbReference type="Pfam" id="PF00378">
    <property type="entry name" value="ECH_1"/>
    <property type="match status" value="1"/>
</dbReference>
<keyword evidence="2" id="KW-0576">Peroxisome</keyword>
<dbReference type="RefSeq" id="WP_091828100.1">
    <property type="nucleotide sequence ID" value="NZ_FNRJ01000027.1"/>
</dbReference>
<feature type="transmembrane region" description="Helical" evidence="4">
    <location>
        <begin position="148"/>
        <end position="168"/>
    </location>
</feature>
<name>A0A1H4H4A7_9GAMM</name>
<proteinExistence type="predicted"/>
<dbReference type="Proteomes" id="UP000242469">
    <property type="component" value="Unassembled WGS sequence"/>
</dbReference>
<dbReference type="EMBL" id="FNRJ01000027">
    <property type="protein sequence ID" value="SEB16566.1"/>
    <property type="molecule type" value="Genomic_DNA"/>
</dbReference>
<evidence type="ECO:0000256" key="2">
    <source>
        <dbReference type="ARBA" id="ARBA00023140"/>
    </source>
</evidence>
<evidence type="ECO:0000313" key="5">
    <source>
        <dbReference type="EMBL" id="SEB16566.1"/>
    </source>
</evidence>
<gene>
    <name evidence="5" type="ORF">SAMN02745729_12721</name>
</gene>
<dbReference type="InterPro" id="IPR001753">
    <property type="entry name" value="Enoyl-CoA_hydra/iso"/>
</dbReference>
<dbReference type="CDD" id="cd06558">
    <property type="entry name" value="crotonase-like"/>
    <property type="match status" value="1"/>
</dbReference>
<dbReference type="Gene3D" id="3.90.226.10">
    <property type="entry name" value="2-enoyl-CoA Hydratase, Chain A, domain 1"/>
    <property type="match status" value="1"/>
</dbReference>
<sequence length="252" mass="28287">MLNSKEIAMRPEPCVRRDVHGSVMVIRIVNPARKNALDINAYTLLSEFLTQAEQNAEIKSIVITGHDEYFCSGHDVEDFINNPIQDETHPVFKFMLRMSQCKKPVIAAVEGFAVGIGVTLLLHCDLVYAGRSSFFKMPFTSLGLCPEFAATFIIPNFSTHCIATELLVLGRTWKANRFCEKGFINEVCEDGEAFNTAMKSAEELALLPTESAIRTKQLIKNNFSHNSEKSMREELAQLIELFESGSFTKKPK</sequence>
<keyword evidence="4" id="KW-0812">Transmembrane</keyword>
<dbReference type="PANTHER" id="PTHR43684">
    <property type="match status" value="1"/>
</dbReference>
<keyword evidence="3" id="KW-0413">Isomerase</keyword>
<comment type="subcellular location">
    <subcellularLocation>
        <location evidence="1">Peroxisome</location>
    </subcellularLocation>
</comment>
<dbReference type="InterPro" id="IPR029045">
    <property type="entry name" value="ClpP/crotonase-like_dom_sf"/>
</dbReference>